<dbReference type="EMBL" id="JBHSWU010001599">
    <property type="protein sequence ID" value="MFC6727015.1"/>
    <property type="molecule type" value="Genomic_DNA"/>
</dbReference>
<protein>
    <submittedName>
        <fullName evidence="2">Uncharacterized protein</fullName>
    </submittedName>
</protein>
<evidence type="ECO:0000313" key="3">
    <source>
        <dbReference type="Proteomes" id="UP001596328"/>
    </source>
</evidence>
<feature type="region of interest" description="Disordered" evidence="1">
    <location>
        <begin position="71"/>
        <end position="96"/>
    </location>
</feature>
<evidence type="ECO:0000256" key="1">
    <source>
        <dbReference type="SAM" id="MobiDB-lite"/>
    </source>
</evidence>
<comment type="caution">
    <text evidence="2">The sequence shown here is derived from an EMBL/GenBank/DDBJ whole genome shotgun (WGS) entry which is preliminary data.</text>
</comment>
<keyword evidence="3" id="KW-1185">Reference proteome</keyword>
<accession>A0ABD5S631</accession>
<dbReference type="Proteomes" id="UP001596328">
    <property type="component" value="Unassembled WGS sequence"/>
</dbReference>
<sequence>EGDGSAEDVERVVGFVSFDAQGDVVHVTQFGGESGTYDRLLTEPTRFAEKERMTVEVLVDADDDTRRSAVEGAGFDYEGPGPTFEGRETVRYRLPP</sequence>
<gene>
    <name evidence="2" type="ORF">ACFQE1_22065</name>
</gene>
<dbReference type="AlphaFoldDB" id="A0ABD5S631"/>
<name>A0ABD5S631_9EURY</name>
<reference evidence="2 3" key="1">
    <citation type="journal article" date="2019" name="Int. J. Syst. Evol. Microbiol.">
        <title>The Global Catalogue of Microorganisms (GCM) 10K type strain sequencing project: providing services to taxonomists for standard genome sequencing and annotation.</title>
        <authorList>
            <consortium name="The Broad Institute Genomics Platform"/>
            <consortium name="The Broad Institute Genome Sequencing Center for Infectious Disease"/>
            <person name="Wu L."/>
            <person name="Ma J."/>
        </authorList>
    </citation>
    <scope>NUCLEOTIDE SEQUENCE [LARGE SCALE GENOMIC DNA]</scope>
    <source>
        <strain evidence="2 3">NBRC 111368</strain>
    </source>
</reference>
<proteinExistence type="predicted"/>
<evidence type="ECO:0000313" key="2">
    <source>
        <dbReference type="EMBL" id="MFC6727015.1"/>
    </source>
</evidence>
<feature type="compositionally biased region" description="Basic and acidic residues" evidence="1">
    <location>
        <begin position="85"/>
        <end position="96"/>
    </location>
</feature>
<organism evidence="2 3">
    <name type="scientific">Halobium palmae</name>
    <dbReference type="NCBI Taxonomy" id="1776492"/>
    <lineage>
        <taxon>Archaea</taxon>
        <taxon>Methanobacteriati</taxon>
        <taxon>Methanobacteriota</taxon>
        <taxon>Stenosarchaea group</taxon>
        <taxon>Halobacteria</taxon>
        <taxon>Halobacteriales</taxon>
        <taxon>Haloferacaceae</taxon>
        <taxon>Halobium</taxon>
    </lineage>
</organism>
<feature type="non-terminal residue" evidence="2">
    <location>
        <position position="1"/>
    </location>
</feature>